<sequence length="140" mass="15275">MINISKLYCGLAGESDDLRYRREKSFGPIVVYNCTRRCNLRCLHCYSSSESNQFSDELTTARAKQLLSELADVNCPVVLFSGGEPLLRDDLFELLAEARRLGLRTVISSNGTLLDSGTAGQLAGAGVSYVGISIDGDEQF</sequence>
<comment type="caution">
    <text evidence="6">The sequence shown here is derived from an EMBL/GenBank/DDBJ whole genome shotgun (WGS) entry which is preliminary data.</text>
</comment>
<evidence type="ECO:0000256" key="1">
    <source>
        <dbReference type="ARBA" id="ARBA00022691"/>
    </source>
</evidence>
<keyword evidence="4" id="KW-0411">Iron-sulfur</keyword>
<dbReference type="SFLD" id="SFLDG01067">
    <property type="entry name" value="SPASM/twitch_domain_containing"/>
    <property type="match status" value="1"/>
</dbReference>
<feature type="domain" description="Radical SAM core" evidence="5">
    <location>
        <begin position="24"/>
        <end position="140"/>
    </location>
</feature>
<dbReference type="GO" id="GO:0046872">
    <property type="term" value="F:metal ion binding"/>
    <property type="evidence" value="ECO:0007669"/>
    <property type="project" value="UniProtKB-KW"/>
</dbReference>
<dbReference type="InterPro" id="IPR007197">
    <property type="entry name" value="rSAM"/>
</dbReference>
<reference evidence="6" key="1">
    <citation type="journal article" date="2014" name="Front. Microbiol.">
        <title>High frequency of phylogenetically diverse reductive dehalogenase-homologous genes in deep subseafloor sedimentary metagenomes.</title>
        <authorList>
            <person name="Kawai M."/>
            <person name="Futagami T."/>
            <person name="Toyoda A."/>
            <person name="Takaki Y."/>
            <person name="Nishi S."/>
            <person name="Hori S."/>
            <person name="Arai W."/>
            <person name="Tsubouchi T."/>
            <person name="Morono Y."/>
            <person name="Uchiyama I."/>
            <person name="Ito T."/>
            <person name="Fujiyama A."/>
            <person name="Inagaki F."/>
            <person name="Takami H."/>
        </authorList>
    </citation>
    <scope>NUCLEOTIDE SEQUENCE</scope>
    <source>
        <strain evidence="6">Expedition CK06-06</strain>
    </source>
</reference>
<dbReference type="SFLD" id="SFLDS00029">
    <property type="entry name" value="Radical_SAM"/>
    <property type="match status" value="1"/>
</dbReference>
<keyword evidence="3" id="KW-0408">Iron</keyword>
<dbReference type="InterPro" id="IPR058240">
    <property type="entry name" value="rSAM_sf"/>
</dbReference>
<protein>
    <recommendedName>
        <fullName evidence="5">Radical SAM core domain-containing protein</fullName>
    </recommendedName>
</protein>
<evidence type="ECO:0000313" key="6">
    <source>
        <dbReference type="EMBL" id="GAG92415.1"/>
    </source>
</evidence>
<dbReference type="EMBL" id="BART01028714">
    <property type="protein sequence ID" value="GAG92415.1"/>
    <property type="molecule type" value="Genomic_DNA"/>
</dbReference>
<dbReference type="GO" id="GO:0051536">
    <property type="term" value="F:iron-sulfur cluster binding"/>
    <property type="evidence" value="ECO:0007669"/>
    <property type="project" value="UniProtKB-KW"/>
</dbReference>
<evidence type="ECO:0000256" key="2">
    <source>
        <dbReference type="ARBA" id="ARBA00022723"/>
    </source>
</evidence>
<dbReference type="GO" id="GO:0003824">
    <property type="term" value="F:catalytic activity"/>
    <property type="evidence" value="ECO:0007669"/>
    <property type="project" value="InterPro"/>
</dbReference>
<organism evidence="6">
    <name type="scientific">marine sediment metagenome</name>
    <dbReference type="NCBI Taxonomy" id="412755"/>
    <lineage>
        <taxon>unclassified sequences</taxon>
        <taxon>metagenomes</taxon>
        <taxon>ecological metagenomes</taxon>
    </lineage>
</organism>
<name>X1BBJ9_9ZZZZ</name>
<evidence type="ECO:0000256" key="3">
    <source>
        <dbReference type="ARBA" id="ARBA00023004"/>
    </source>
</evidence>
<dbReference type="PANTHER" id="PTHR11228">
    <property type="entry name" value="RADICAL SAM DOMAIN PROTEIN"/>
    <property type="match status" value="1"/>
</dbReference>
<dbReference type="GO" id="GO:0006783">
    <property type="term" value="P:heme biosynthetic process"/>
    <property type="evidence" value="ECO:0007669"/>
    <property type="project" value="TreeGrafter"/>
</dbReference>
<dbReference type="InterPro" id="IPR050377">
    <property type="entry name" value="Radical_SAM_PqqE_MftC-like"/>
</dbReference>
<dbReference type="Pfam" id="PF04055">
    <property type="entry name" value="Radical_SAM"/>
    <property type="match status" value="1"/>
</dbReference>
<dbReference type="AlphaFoldDB" id="X1BBJ9"/>
<dbReference type="PANTHER" id="PTHR11228:SF7">
    <property type="entry name" value="PQQA PEPTIDE CYCLASE"/>
    <property type="match status" value="1"/>
</dbReference>
<feature type="non-terminal residue" evidence="6">
    <location>
        <position position="140"/>
    </location>
</feature>
<evidence type="ECO:0000259" key="5">
    <source>
        <dbReference type="PROSITE" id="PS51918"/>
    </source>
</evidence>
<dbReference type="InterPro" id="IPR013785">
    <property type="entry name" value="Aldolase_TIM"/>
</dbReference>
<evidence type="ECO:0000256" key="4">
    <source>
        <dbReference type="ARBA" id="ARBA00023014"/>
    </source>
</evidence>
<dbReference type="CDD" id="cd01335">
    <property type="entry name" value="Radical_SAM"/>
    <property type="match status" value="1"/>
</dbReference>
<proteinExistence type="predicted"/>
<accession>X1BBJ9</accession>
<gene>
    <name evidence="6" type="ORF">S01H4_50550</name>
</gene>
<keyword evidence="1" id="KW-0949">S-adenosyl-L-methionine</keyword>
<keyword evidence="2" id="KW-0479">Metal-binding</keyword>
<dbReference type="SUPFAM" id="SSF102114">
    <property type="entry name" value="Radical SAM enzymes"/>
    <property type="match status" value="1"/>
</dbReference>
<dbReference type="Gene3D" id="3.20.20.70">
    <property type="entry name" value="Aldolase class I"/>
    <property type="match status" value="1"/>
</dbReference>
<dbReference type="PROSITE" id="PS51918">
    <property type="entry name" value="RADICAL_SAM"/>
    <property type="match status" value="1"/>
</dbReference>